<evidence type="ECO:0000256" key="1">
    <source>
        <dbReference type="ARBA" id="ARBA00004635"/>
    </source>
</evidence>
<evidence type="ECO:0000313" key="6">
    <source>
        <dbReference type="EMBL" id="EKC40744.1"/>
    </source>
</evidence>
<evidence type="ECO:0000256" key="4">
    <source>
        <dbReference type="ARBA" id="ARBA00023288"/>
    </source>
</evidence>
<accession>K1RAR8</accession>
<dbReference type="InterPro" id="IPR039789">
    <property type="entry name" value="CYRI"/>
</dbReference>
<protein>
    <submittedName>
        <fullName evidence="6">Protein FAM49B</fullName>
    </submittedName>
</protein>
<dbReference type="FunCoup" id="K1RAR8">
    <property type="interactions" value="171"/>
</dbReference>
<comment type="subcellular location">
    <subcellularLocation>
        <location evidence="1">Membrane</location>
        <topology evidence="1">Lipid-anchor</topology>
    </subcellularLocation>
</comment>
<evidence type="ECO:0000256" key="2">
    <source>
        <dbReference type="ARBA" id="ARBA00005778"/>
    </source>
</evidence>
<gene>
    <name evidence="6" type="ORF">CGI_10021231</name>
</gene>
<dbReference type="GO" id="GO:0030833">
    <property type="term" value="P:regulation of actin filament polymerization"/>
    <property type="evidence" value="ECO:0007669"/>
    <property type="project" value="InterPro"/>
</dbReference>
<name>K1RAR8_MAGGI</name>
<reference evidence="6" key="1">
    <citation type="journal article" date="2012" name="Nature">
        <title>The oyster genome reveals stress adaptation and complexity of shell formation.</title>
        <authorList>
            <person name="Zhang G."/>
            <person name="Fang X."/>
            <person name="Guo X."/>
            <person name="Li L."/>
            <person name="Luo R."/>
            <person name="Xu F."/>
            <person name="Yang P."/>
            <person name="Zhang L."/>
            <person name="Wang X."/>
            <person name="Qi H."/>
            <person name="Xiong Z."/>
            <person name="Que H."/>
            <person name="Xie Y."/>
            <person name="Holland P.W."/>
            <person name="Paps J."/>
            <person name="Zhu Y."/>
            <person name="Wu F."/>
            <person name="Chen Y."/>
            <person name="Wang J."/>
            <person name="Peng C."/>
            <person name="Meng J."/>
            <person name="Yang L."/>
            <person name="Liu J."/>
            <person name="Wen B."/>
            <person name="Zhang N."/>
            <person name="Huang Z."/>
            <person name="Zhu Q."/>
            <person name="Feng Y."/>
            <person name="Mount A."/>
            <person name="Hedgecock D."/>
            <person name="Xu Z."/>
            <person name="Liu Y."/>
            <person name="Domazet-Loso T."/>
            <person name="Du Y."/>
            <person name="Sun X."/>
            <person name="Zhang S."/>
            <person name="Liu B."/>
            <person name="Cheng P."/>
            <person name="Jiang X."/>
            <person name="Li J."/>
            <person name="Fan D."/>
            <person name="Wang W."/>
            <person name="Fu W."/>
            <person name="Wang T."/>
            <person name="Wang B."/>
            <person name="Zhang J."/>
            <person name="Peng Z."/>
            <person name="Li Y."/>
            <person name="Li N."/>
            <person name="Wang J."/>
            <person name="Chen M."/>
            <person name="He Y."/>
            <person name="Tan F."/>
            <person name="Song X."/>
            <person name="Zheng Q."/>
            <person name="Huang R."/>
            <person name="Yang H."/>
            <person name="Du X."/>
            <person name="Chen L."/>
            <person name="Yang M."/>
            <person name="Gaffney P.M."/>
            <person name="Wang S."/>
            <person name="Luo L."/>
            <person name="She Z."/>
            <person name="Ming Y."/>
            <person name="Huang W."/>
            <person name="Zhang S."/>
            <person name="Huang B."/>
            <person name="Zhang Y."/>
            <person name="Qu T."/>
            <person name="Ni P."/>
            <person name="Miao G."/>
            <person name="Wang J."/>
            <person name="Wang Q."/>
            <person name="Steinberg C.E."/>
            <person name="Wang H."/>
            <person name="Li N."/>
            <person name="Qian L."/>
            <person name="Zhang G."/>
            <person name="Li Y."/>
            <person name="Yang H."/>
            <person name="Liu X."/>
            <person name="Wang J."/>
            <person name="Yin Y."/>
            <person name="Wang J."/>
        </authorList>
    </citation>
    <scope>NUCLEOTIDE SEQUENCE [LARGE SCALE GENOMIC DNA]</scope>
    <source>
        <strain evidence="6">05x7-T-G4-1.051#20</strain>
    </source>
</reference>
<comment type="similarity">
    <text evidence="2">Belongs to the CYRI family.</text>
</comment>
<dbReference type="AlphaFoldDB" id="K1RAR8"/>
<sequence length="371" mass="42363">MGDNSEIFVGKCLIWRVGDPEIFPYIKKRRRDQKTRCILPTVMGNLLKVLCQADSSASRDYDIFVDFESVQPTDEEKEVWEKVQAVLNESQTILQDIQQYTGATEDIKQAISNPTNDAFQEKAWLAVCPLVARLKNYFEFANKLEHTVHDLLEVLCSIDKTPREHLETQQACFKQFAQILDFVLRFDDTKMINPSIQNDFSYYRRTLSRMKMANEDDNKGNENVVSNEMANRMSLFYAPATPMLKVLGEATTKFVSTHKELPVENTTDCLSTMANICRVMINTPEYVARFQNSETKLFCLRVMVGVIILYDHVHPVGAFAKSSNIDIKSCIRVLKEQEPGRVEGLLNALRYTTKTLNEETTPKAIKAMLAG</sequence>
<evidence type="ECO:0000259" key="5">
    <source>
        <dbReference type="Pfam" id="PF07159"/>
    </source>
</evidence>
<dbReference type="PANTHER" id="PTHR12422">
    <property type="entry name" value="GH09096P"/>
    <property type="match status" value="1"/>
</dbReference>
<keyword evidence="4" id="KW-0449">Lipoprotein</keyword>
<evidence type="ECO:0000256" key="3">
    <source>
        <dbReference type="ARBA" id="ARBA00023136"/>
    </source>
</evidence>
<dbReference type="InterPro" id="IPR009828">
    <property type="entry name" value="CYRIA/CYRIB_Rac1-bd"/>
</dbReference>
<dbReference type="HOGENOM" id="CLU_056470_0_0_1"/>
<feature type="domain" description="CYRIA/CYRIB Rac1 binding" evidence="5">
    <location>
        <begin position="62"/>
        <end position="366"/>
    </location>
</feature>
<keyword evidence="3" id="KW-0472">Membrane</keyword>
<dbReference type="GO" id="GO:0016020">
    <property type="term" value="C:membrane"/>
    <property type="evidence" value="ECO:0007669"/>
    <property type="project" value="UniProtKB-SubCell"/>
</dbReference>
<dbReference type="InParanoid" id="K1RAR8"/>
<proteinExistence type="inferred from homology"/>
<organism evidence="6">
    <name type="scientific">Magallana gigas</name>
    <name type="common">Pacific oyster</name>
    <name type="synonym">Crassostrea gigas</name>
    <dbReference type="NCBI Taxonomy" id="29159"/>
    <lineage>
        <taxon>Eukaryota</taxon>
        <taxon>Metazoa</taxon>
        <taxon>Spiralia</taxon>
        <taxon>Lophotrochozoa</taxon>
        <taxon>Mollusca</taxon>
        <taxon>Bivalvia</taxon>
        <taxon>Autobranchia</taxon>
        <taxon>Pteriomorphia</taxon>
        <taxon>Ostreida</taxon>
        <taxon>Ostreoidea</taxon>
        <taxon>Ostreidae</taxon>
        <taxon>Magallana</taxon>
    </lineage>
</organism>
<dbReference type="Pfam" id="PF07159">
    <property type="entry name" value="CYRIA-B_Rac1-bd"/>
    <property type="match status" value="1"/>
</dbReference>
<dbReference type="GO" id="GO:0031267">
    <property type="term" value="F:small GTPase binding"/>
    <property type="evidence" value="ECO:0007669"/>
    <property type="project" value="InterPro"/>
</dbReference>
<dbReference type="EMBL" id="JH818314">
    <property type="protein sequence ID" value="EKC40744.1"/>
    <property type="molecule type" value="Genomic_DNA"/>
</dbReference>